<accession>Q3JNW3</accession>
<dbReference type="Proteomes" id="UP000002700">
    <property type="component" value="Chromosome I"/>
</dbReference>
<protein>
    <submittedName>
        <fullName evidence="2">Uncharacterized protein</fullName>
    </submittedName>
</protein>
<organism evidence="2 3">
    <name type="scientific">Burkholderia pseudomallei (strain 1710b)</name>
    <dbReference type="NCBI Taxonomy" id="320372"/>
    <lineage>
        <taxon>Bacteria</taxon>
        <taxon>Pseudomonadati</taxon>
        <taxon>Pseudomonadota</taxon>
        <taxon>Betaproteobacteria</taxon>
        <taxon>Burkholderiales</taxon>
        <taxon>Burkholderiaceae</taxon>
        <taxon>Burkholderia</taxon>
        <taxon>pseudomallei group</taxon>
    </lineage>
</organism>
<feature type="region of interest" description="Disordered" evidence="1">
    <location>
        <begin position="394"/>
        <end position="418"/>
    </location>
</feature>
<dbReference type="EnsemblBacteria" id="ABA49762">
    <property type="protein sequence ID" value="ABA49762"/>
    <property type="gene ID" value="BURPS1710b_3370"/>
</dbReference>
<name>Q3JNW3_BURP1</name>
<dbReference type="HOGENOM" id="CLU_656677_0_0_4"/>
<dbReference type="KEGG" id="bpm:BURPS1710b_3370"/>
<reference evidence="2 3" key="1">
    <citation type="submission" date="2005-09" db="EMBL/GenBank/DDBJ databases">
        <authorList>
            <person name="Woods D.E."/>
            <person name="Nierman W.C."/>
        </authorList>
    </citation>
    <scope>NUCLEOTIDE SEQUENCE [LARGE SCALE GENOMIC DNA]</scope>
    <source>
        <strain evidence="2 3">1710b</strain>
    </source>
</reference>
<evidence type="ECO:0000313" key="2">
    <source>
        <dbReference type="EMBL" id="ABA49762.1"/>
    </source>
</evidence>
<gene>
    <name evidence="2" type="ordered locus">BURPS1710b_3370</name>
</gene>
<evidence type="ECO:0000313" key="3">
    <source>
        <dbReference type="Proteomes" id="UP000002700"/>
    </source>
</evidence>
<sequence length="418" mass="47205">MPPSRRAAEPPSRRAAEQPNSQSNDRLFGRWANRRESPRLCAAVRRLGRVVAPREQHRVAVAEEPVARVDRVPVRGADRLDAGERGHEHQQRRFRQVEIRHEPVDHAETVARRDEDVGFRARRGERPAGRLRVARGRLERAHRRRADRDHAAAACAGRGDLLDERVGQLVRLAVHPVLGEVFDAHRLERARADVQRERRALDAARLERGEHRVVEVQAGRRRGDGARVRGEHRLIAGLVGRVGRVLDVRRQRQPAVALDQHEAVVGEVQREERLDALADRHVERIGERERGAGRRTFARADLRERGALAGDALDQHLDLAAACLATEEARLEHLRVVEDEQVARCDARRQLGEAPVDEARGRARVRVVHLEQAARAAFGQRGLRDQLGRQIEIEIGKREHAKRGRGGRPDGQSASRRA</sequence>
<dbReference type="EMBL" id="CP000124">
    <property type="protein sequence ID" value="ABA49762.1"/>
    <property type="molecule type" value="Genomic_DNA"/>
</dbReference>
<dbReference type="AlphaFoldDB" id="Q3JNW3"/>
<proteinExistence type="predicted"/>
<evidence type="ECO:0000256" key="1">
    <source>
        <dbReference type="SAM" id="MobiDB-lite"/>
    </source>
</evidence>
<feature type="region of interest" description="Disordered" evidence="1">
    <location>
        <begin position="1"/>
        <end position="32"/>
    </location>
</feature>
<feature type="compositionally biased region" description="Basic and acidic residues" evidence="1">
    <location>
        <begin position="1"/>
        <end position="16"/>
    </location>
</feature>